<keyword evidence="2" id="KW-1185">Reference proteome</keyword>
<protein>
    <submittedName>
        <fullName evidence="1">Uncharacterized protein</fullName>
    </submittedName>
</protein>
<accession>A0A192YAT4</accession>
<evidence type="ECO:0000313" key="2">
    <source>
        <dbReference type="Proteomes" id="UP000203816"/>
    </source>
</evidence>
<organism evidence="1 2">
    <name type="scientific">Morganella phage vB_MmoM_MP1</name>
    <dbReference type="NCBI Taxonomy" id="1852628"/>
    <lineage>
        <taxon>Viruses</taxon>
        <taxon>Duplodnaviria</taxon>
        <taxon>Heunggongvirae</taxon>
        <taxon>Uroviricota</taxon>
        <taxon>Caudoviricetes</taxon>
        <taxon>Pantevenvirales</taxon>
        <taxon>Straboviridae</taxon>
        <taxon>Gualtarvirus</taxon>
        <taxon>Gualtarvirus mp1</taxon>
    </lineage>
</organism>
<dbReference type="EMBL" id="KX078569">
    <property type="protein sequence ID" value="ANM46637.1"/>
    <property type="molecule type" value="Genomic_DNA"/>
</dbReference>
<gene>
    <name evidence="1" type="ORF">MP1_gp0180</name>
</gene>
<proteinExistence type="predicted"/>
<sequence>MIYLVWCEEKQAGFSTTDYQLAYEVRKGAIDNIGFIESPRLHQLAYTFCDYISCLYDCEIIEVPNAKV</sequence>
<dbReference type="RefSeq" id="YP_009280038.1">
    <property type="nucleotide sequence ID" value="NC_031020.1"/>
</dbReference>
<reference evidence="1 2" key="1">
    <citation type="submission" date="2016-04" db="EMBL/GenBank/DDBJ databases">
        <title>Comparative genomics of Morganella phages MP1 and MP2 define new clades among the T4 and T7-like Viruses.</title>
        <authorList>
            <person name="Pinto G."/>
            <person name="Oliveira A."/>
            <person name="Malgorzata L."/>
            <person name="Kropinski A."/>
            <person name="Azeredo J."/>
        </authorList>
    </citation>
    <scope>NUCLEOTIDE SEQUENCE [LARGE SCALE GENOMIC DNA]</scope>
</reference>
<evidence type="ECO:0000313" key="1">
    <source>
        <dbReference type="EMBL" id="ANM46637.1"/>
    </source>
</evidence>
<dbReference type="Proteomes" id="UP000203816">
    <property type="component" value="Segment"/>
</dbReference>
<name>A0A192YAT4_9CAUD</name>
<dbReference type="KEGG" id="vg:29059322"/>
<dbReference type="GeneID" id="29059322"/>